<organism evidence="1 2">
    <name type="scientific">Plakobranchus ocellatus</name>
    <dbReference type="NCBI Taxonomy" id="259542"/>
    <lineage>
        <taxon>Eukaryota</taxon>
        <taxon>Metazoa</taxon>
        <taxon>Spiralia</taxon>
        <taxon>Lophotrochozoa</taxon>
        <taxon>Mollusca</taxon>
        <taxon>Gastropoda</taxon>
        <taxon>Heterobranchia</taxon>
        <taxon>Euthyneura</taxon>
        <taxon>Panpulmonata</taxon>
        <taxon>Sacoglossa</taxon>
        <taxon>Placobranchoidea</taxon>
        <taxon>Plakobranchidae</taxon>
        <taxon>Plakobranchus</taxon>
    </lineage>
</organism>
<keyword evidence="2" id="KW-1185">Reference proteome</keyword>
<proteinExistence type="predicted"/>
<gene>
    <name evidence="1" type="ORF">PoB_001427500</name>
</gene>
<accession>A0AAV3YX23</accession>
<evidence type="ECO:0000313" key="1">
    <source>
        <dbReference type="EMBL" id="GFN87769.1"/>
    </source>
</evidence>
<protein>
    <submittedName>
        <fullName evidence="1">Glutamate receptor ionotropic, delta-1</fullName>
    </submittedName>
</protein>
<name>A0AAV3YX23_9GAST</name>
<keyword evidence="1" id="KW-0675">Receptor</keyword>
<dbReference type="Proteomes" id="UP000735302">
    <property type="component" value="Unassembled WGS sequence"/>
</dbReference>
<dbReference type="EMBL" id="BLXT01001780">
    <property type="protein sequence ID" value="GFN87769.1"/>
    <property type="molecule type" value="Genomic_DNA"/>
</dbReference>
<dbReference type="AlphaFoldDB" id="A0AAV3YX23"/>
<sequence length="187" mass="21432">MYDLLEINKTSSFLVAEIFLFIYTADLSTVVRKTDATLSFPNRKINTIVFEVKNYCSQQEVLKILLAALDVDMDINGVIVASSNVDFVTLVLDTVATEPAFKWRRLRHTIEWIAMTKHPTNLTIDMGLFRHISLPDFVTFLFITEVGRFFDLGIARSQGRNQLKLSYPLISSQRRLRNFKSANFSSL</sequence>
<comment type="caution">
    <text evidence="1">The sequence shown here is derived from an EMBL/GenBank/DDBJ whole genome shotgun (WGS) entry which is preliminary data.</text>
</comment>
<reference evidence="1 2" key="1">
    <citation type="journal article" date="2021" name="Elife">
        <title>Chloroplast acquisition without the gene transfer in kleptoplastic sea slugs, Plakobranchus ocellatus.</title>
        <authorList>
            <person name="Maeda T."/>
            <person name="Takahashi S."/>
            <person name="Yoshida T."/>
            <person name="Shimamura S."/>
            <person name="Takaki Y."/>
            <person name="Nagai Y."/>
            <person name="Toyoda A."/>
            <person name="Suzuki Y."/>
            <person name="Arimoto A."/>
            <person name="Ishii H."/>
            <person name="Satoh N."/>
            <person name="Nishiyama T."/>
            <person name="Hasebe M."/>
            <person name="Maruyama T."/>
            <person name="Minagawa J."/>
            <person name="Obokata J."/>
            <person name="Shigenobu S."/>
        </authorList>
    </citation>
    <scope>NUCLEOTIDE SEQUENCE [LARGE SCALE GENOMIC DNA]</scope>
</reference>
<evidence type="ECO:0000313" key="2">
    <source>
        <dbReference type="Proteomes" id="UP000735302"/>
    </source>
</evidence>